<protein>
    <submittedName>
        <fullName evidence="2">Uncharacterized protein</fullName>
    </submittedName>
</protein>
<organism evidence="2 3">
    <name type="scientific">Ceratodon purpureus</name>
    <name type="common">Fire moss</name>
    <name type="synonym">Dicranum purpureum</name>
    <dbReference type="NCBI Taxonomy" id="3225"/>
    <lineage>
        <taxon>Eukaryota</taxon>
        <taxon>Viridiplantae</taxon>
        <taxon>Streptophyta</taxon>
        <taxon>Embryophyta</taxon>
        <taxon>Bryophyta</taxon>
        <taxon>Bryophytina</taxon>
        <taxon>Bryopsida</taxon>
        <taxon>Dicranidae</taxon>
        <taxon>Pseudoditrichales</taxon>
        <taxon>Ditrichaceae</taxon>
        <taxon>Ceratodon</taxon>
    </lineage>
</organism>
<evidence type="ECO:0000256" key="1">
    <source>
        <dbReference type="SAM" id="MobiDB-lite"/>
    </source>
</evidence>
<dbReference type="AlphaFoldDB" id="A0A8T0GBB3"/>
<name>A0A8T0GBB3_CERPU</name>
<feature type="region of interest" description="Disordered" evidence="1">
    <location>
        <begin position="57"/>
        <end position="91"/>
    </location>
</feature>
<gene>
    <name evidence="2" type="ORF">KC19_12G156600</name>
</gene>
<sequence>MYSRKGNQTVGDQGTAAYTNVPAGAGIGGTANYPSGQKVSSQKVGYGYDAGKDVNSGTTYPSSQKAGYGVHDSNVVHPQQSNGYGGGYVQQTPVSYGPDGTPVAYPVKKNHRLRNVVVGALAVCCCCIAL</sequence>
<keyword evidence="3" id="KW-1185">Reference proteome</keyword>
<comment type="caution">
    <text evidence="2">The sequence shown here is derived from an EMBL/GenBank/DDBJ whole genome shotgun (WGS) entry which is preliminary data.</text>
</comment>
<proteinExistence type="predicted"/>
<dbReference type="Proteomes" id="UP000822688">
    <property type="component" value="Chromosome 12"/>
</dbReference>
<reference evidence="2" key="1">
    <citation type="submission" date="2020-06" db="EMBL/GenBank/DDBJ databases">
        <title>WGS assembly of Ceratodon purpureus strain R40.</title>
        <authorList>
            <person name="Carey S.B."/>
            <person name="Jenkins J."/>
            <person name="Shu S."/>
            <person name="Lovell J.T."/>
            <person name="Sreedasyam A."/>
            <person name="Maumus F."/>
            <person name="Tiley G.P."/>
            <person name="Fernandez-Pozo N."/>
            <person name="Barry K."/>
            <person name="Chen C."/>
            <person name="Wang M."/>
            <person name="Lipzen A."/>
            <person name="Daum C."/>
            <person name="Saski C.A."/>
            <person name="Payton A.C."/>
            <person name="Mcbreen J.C."/>
            <person name="Conrad R.E."/>
            <person name="Kollar L.M."/>
            <person name="Olsson S."/>
            <person name="Huttunen S."/>
            <person name="Landis J.B."/>
            <person name="Wickett N.J."/>
            <person name="Johnson M.G."/>
            <person name="Rensing S.A."/>
            <person name="Grimwood J."/>
            <person name="Schmutz J."/>
            <person name="Mcdaniel S.F."/>
        </authorList>
    </citation>
    <scope>NUCLEOTIDE SEQUENCE</scope>
    <source>
        <strain evidence="2">R40</strain>
    </source>
</reference>
<accession>A0A8T0GBB3</accession>
<dbReference type="EMBL" id="CM026433">
    <property type="protein sequence ID" value="KAG0555259.1"/>
    <property type="molecule type" value="Genomic_DNA"/>
</dbReference>
<evidence type="ECO:0000313" key="3">
    <source>
        <dbReference type="Proteomes" id="UP000822688"/>
    </source>
</evidence>
<evidence type="ECO:0000313" key="2">
    <source>
        <dbReference type="EMBL" id="KAG0555259.1"/>
    </source>
</evidence>